<feature type="region of interest" description="Disordered" evidence="2">
    <location>
        <begin position="1"/>
        <end position="39"/>
    </location>
</feature>
<dbReference type="PANTHER" id="PTHR13664:SF0">
    <property type="entry name" value="BECLIN 1-ASSOCIATED AUTOPHAGY-RELATED KEY REGULATOR"/>
    <property type="match status" value="1"/>
</dbReference>
<dbReference type="GO" id="GO:0009267">
    <property type="term" value="P:cellular response to starvation"/>
    <property type="evidence" value="ECO:0007669"/>
    <property type="project" value="TreeGrafter"/>
</dbReference>
<dbReference type="Pfam" id="PF10186">
    <property type="entry name" value="ATG14"/>
    <property type="match status" value="1"/>
</dbReference>
<dbReference type="GO" id="GO:0000045">
    <property type="term" value="P:autophagosome assembly"/>
    <property type="evidence" value="ECO:0007669"/>
    <property type="project" value="TreeGrafter"/>
</dbReference>
<dbReference type="EMBL" id="LNIX01000025">
    <property type="protein sequence ID" value="OXA42693.1"/>
    <property type="molecule type" value="Genomic_DNA"/>
</dbReference>
<dbReference type="STRING" id="158441.A0A226DBY7"/>
<comment type="caution">
    <text evidence="3">The sequence shown here is derived from an EMBL/GenBank/DDBJ whole genome shotgun (WGS) entry which is preliminary data.</text>
</comment>
<dbReference type="Proteomes" id="UP000198287">
    <property type="component" value="Unassembled WGS sequence"/>
</dbReference>
<dbReference type="OrthoDB" id="16772at2759"/>
<evidence type="ECO:0000256" key="1">
    <source>
        <dbReference type="ARBA" id="ARBA00023054"/>
    </source>
</evidence>
<reference evidence="3 4" key="1">
    <citation type="submission" date="2015-12" db="EMBL/GenBank/DDBJ databases">
        <title>The genome of Folsomia candida.</title>
        <authorList>
            <person name="Faddeeva A."/>
            <person name="Derks M.F."/>
            <person name="Anvar Y."/>
            <person name="Smit S."/>
            <person name="Van Straalen N."/>
            <person name="Roelofs D."/>
        </authorList>
    </citation>
    <scope>NUCLEOTIDE SEQUENCE [LARGE SCALE GENOMIC DNA]</scope>
    <source>
        <strain evidence="3 4">VU population</strain>
        <tissue evidence="3">Whole body</tissue>
    </source>
</reference>
<dbReference type="GO" id="GO:0097629">
    <property type="term" value="C:extrinsic component of omegasome membrane"/>
    <property type="evidence" value="ECO:0007669"/>
    <property type="project" value="TreeGrafter"/>
</dbReference>
<protein>
    <submittedName>
        <fullName evidence="3">Beclin 1-associated autophagy-related key regulator</fullName>
    </submittedName>
</protein>
<dbReference type="GO" id="GO:0016240">
    <property type="term" value="P:autophagosome membrane docking"/>
    <property type="evidence" value="ECO:0007669"/>
    <property type="project" value="TreeGrafter"/>
</dbReference>
<sequence>MDEESCPPLEHDVIKDDDDDDQDKGSHEDQMTTSSTSTLAKSTVDNCGTVLAIYTEDAAPVDFQVPSSDSEDDENFDQLLLTSPAVSTAAFVEKVPCPLCKRKRQRLTCKECLRKGDFCVQNNNYRNAPQSKERYSELMSKFLITQRTLQGLKKQCSLYTDKKGRISKIADEIDKCQATIALQNQLRVSLHAKIQNAKKESAMLKGKTEEKLAIWPVFRKRLDNMKTQYVHSCTKLKRFHEEVQRRQENLKRGTKSRIIQLRHHVFPVEEVNQGNRSGSKGFGSGNTDSWSDEEDDTVRSLMAAKSNYWSRPDELVSSFGACYSITGPHGPTLPASGDYSAYNMWAERNQTPSGVTSGGSTHRNPAHCISAALTYSTQFVNLIAYYLDLRLPHRLSYSEFRNGDLVNGKFNKKVAKLNANVIHLCSSQGIHATSLQPRKTISNLLLLFDPEQADLGRRGPFEVASQLAKSMEDSIEKDLVIYEEGSCDSDTEWNDSTFPSDWETINRAAVCEEFSLQEMKAAECASPTLSFTTDSFYRSSSANSLAGTGLLSSVTSFFRGWNK</sequence>
<dbReference type="GO" id="GO:0035032">
    <property type="term" value="C:phosphatidylinositol 3-kinase complex, class III"/>
    <property type="evidence" value="ECO:0007669"/>
    <property type="project" value="TreeGrafter"/>
</dbReference>
<accession>A0A226DBY7</accession>
<evidence type="ECO:0000313" key="3">
    <source>
        <dbReference type="EMBL" id="OXA42693.1"/>
    </source>
</evidence>
<evidence type="ECO:0000313" key="4">
    <source>
        <dbReference type="Proteomes" id="UP000198287"/>
    </source>
</evidence>
<evidence type="ECO:0000256" key="2">
    <source>
        <dbReference type="SAM" id="MobiDB-lite"/>
    </source>
</evidence>
<dbReference type="GO" id="GO:0005776">
    <property type="term" value="C:autophagosome"/>
    <property type="evidence" value="ECO:0007669"/>
    <property type="project" value="TreeGrafter"/>
</dbReference>
<dbReference type="GO" id="GO:0035014">
    <property type="term" value="F:phosphatidylinositol 3-kinase regulator activity"/>
    <property type="evidence" value="ECO:0007669"/>
    <property type="project" value="TreeGrafter"/>
</dbReference>
<dbReference type="InterPro" id="IPR018791">
    <property type="entry name" value="UV_resistance/autophagy_Atg14"/>
</dbReference>
<proteinExistence type="predicted"/>
<organism evidence="3 4">
    <name type="scientific">Folsomia candida</name>
    <name type="common">Springtail</name>
    <dbReference type="NCBI Taxonomy" id="158441"/>
    <lineage>
        <taxon>Eukaryota</taxon>
        <taxon>Metazoa</taxon>
        <taxon>Ecdysozoa</taxon>
        <taxon>Arthropoda</taxon>
        <taxon>Hexapoda</taxon>
        <taxon>Collembola</taxon>
        <taxon>Entomobryomorpha</taxon>
        <taxon>Isotomoidea</taxon>
        <taxon>Isotomidae</taxon>
        <taxon>Proisotominae</taxon>
        <taxon>Folsomia</taxon>
    </lineage>
</organism>
<dbReference type="GO" id="GO:0097632">
    <property type="term" value="C:extrinsic component of phagophore assembly site membrane"/>
    <property type="evidence" value="ECO:0007669"/>
    <property type="project" value="TreeGrafter"/>
</dbReference>
<dbReference type="PANTHER" id="PTHR13664">
    <property type="entry name" value="BECLIN 1-ASSOCIATED AUTOPHAGY-RELATED KEY REGULATOR"/>
    <property type="match status" value="1"/>
</dbReference>
<dbReference type="GO" id="GO:0000423">
    <property type="term" value="P:mitophagy"/>
    <property type="evidence" value="ECO:0007669"/>
    <property type="project" value="TreeGrafter"/>
</dbReference>
<dbReference type="GO" id="GO:0043495">
    <property type="term" value="F:protein-membrane adaptor activity"/>
    <property type="evidence" value="ECO:0007669"/>
    <property type="project" value="TreeGrafter"/>
</dbReference>
<dbReference type="OMA" id="DLGRYGH"/>
<gene>
    <name evidence="3" type="ORF">Fcan01_22582</name>
</gene>
<dbReference type="AlphaFoldDB" id="A0A226DBY7"/>
<keyword evidence="4" id="KW-1185">Reference proteome</keyword>
<keyword evidence="1" id="KW-0175">Coiled coil</keyword>
<name>A0A226DBY7_FOLCA</name>
<feature type="region of interest" description="Disordered" evidence="2">
    <location>
        <begin position="270"/>
        <end position="295"/>
    </location>
</feature>